<proteinExistence type="inferred from homology"/>
<protein>
    <submittedName>
        <fullName evidence="5">CGR1</fullName>
    </submittedName>
</protein>
<evidence type="ECO:0000259" key="4">
    <source>
        <dbReference type="Pfam" id="PF08450"/>
    </source>
</evidence>
<keyword evidence="3" id="KW-0479">Metal-binding</keyword>
<evidence type="ECO:0000313" key="6">
    <source>
        <dbReference type="Proteomes" id="UP001202479"/>
    </source>
</evidence>
<gene>
    <name evidence="5" type="ORF">KGF56_004428</name>
</gene>
<evidence type="ECO:0000256" key="2">
    <source>
        <dbReference type="PIRSR" id="PIRSR605511-1"/>
    </source>
</evidence>
<feature type="active site" description="Proton donor/acceptor" evidence="2">
    <location>
        <position position="222"/>
    </location>
</feature>
<keyword evidence="6" id="KW-1185">Reference proteome</keyword>
<evidence type="ECO:0000256" key="3">
    <source>
        <dbReference type="PIRSR" id="PIRSR605511-2"/>
    </source>
</evidence>
<feature type="binding site" evidence="3">
    <location>
        <position position="167"/>
    </location>
    <ligand>
        <name>a divalent metal cation</name>
        <dbReference type="ChEBI" id="CHEBI:60240"/>
    </ligand>
</feature>
<name>A0AAI9WWH7_9ASCO</name>
<dbReference type="Proteomes" id="UP001202479">
    <property type="component" value="Unassembled WGS sequence"/>
</dbReference>
<evidence type="ECO:0000256" key="1">
    <source>
        <dbReference type="ARBA" id="ARBA00008853"/>
    </source>
</evidence>
<dbReference type="InterPro" id="IPR013658">
    <property type="entry name" value="SGL"/>
</dbReference>
<accession>A0AAI9WWH7</accession>
<feature type="binding site" evidence="3">
    <location>
        <position position="222"/>
    </location>
    <ligand>
        <name>a divalent metal cation</name>
        <dbReference type="ChEBI" id="CHEBI:60240"/>
    </ligand>
</feature>
<dbReference type="InterPro" id="IPR011042">
    <property type="entry name" value="6-blade_b-propeller_TolB-like"/>
</dbReference>
<dbReference type="SUPFAM" id="SSF63829">
    <property type="entry name" value="Calcium-dependent phosphotriesterase"/>
    <property type="match status" value="1"/>
</dbReference>
<comment type="caution">
    <text evidence="5">The sequence shown here is derived from an EMBL/GenBank/DDBJ whole genome shotgun (WGS) entry which is preliminary data.</text>
</comment>
<dbReference type="PANTHER" id="PTHR10907">
    <property type="entry name" value="REGUCALCIN"/>
    <property type="match status" value="1"/>
</dbReference>
<feature type="domain" description="SMP-30/Gluconolactonase/LRE-like region" evidence="4">
    <location>
        <begin position="19"/>
        <end position="280"/>
    </location>
</feature>
<dbReference type="Pfam" id="PF08450">
    <property type="entry name" value="SGL"/>
    <property type="match status" value="1"/>
</dbReference>
<dbReference type="AlphaFoldDB" id="A0AAI9WWH7"/>
<comment type="cofactor">
    <cofactor evidence="3">
        <name>Zn(2+)</name>
        <dbReference type="ChEBI" id="CHEBI:29105"/>
    </cofactor>
    <text evidence="3">Binds 1 divalent metal cation per subunit.</text>
</comment>
<feature type="binding site" evidence="3">
    <location>
        <position position="114"/>
    </location>
    <ligand>
        <name>substrate</name>
    </ligand>
</feature>
<dbReference type="GO" id="GO:0004341">
    <property type="term" value="F:gluconolactonase activity"/>
    <property type="evidence" value="ECO:0007669"/>
    <property type="project" value="TreeGrafter"/>
</dbReference>
<dbReference type="PRINTS" id="PR01790">
    <property type="entry name" value="SMP30FAMILY"/>
</dbReference>
<dbReference type="RefSeq" id="XP_049178501.1">
    <property type="nucleotide sequence ID" value="XM_049325866.1"/>
</dbReference>
<dbReference type="InterPro" id="IPR005511">
    <property type="entry name" value="SMP-30"/>
</dbReference>
<feature type="binding site" evidence="3">
    <location>
        <position position="112"/>
    </location>
    <ligand>
        <name>substrate</name>
    </ligand>
</feature>
<feature type="binding site" evidence="3">
    <location>
        <position position="21"/>
    </location>
    <ligand>
        <name>a divalent metal cation</name>
        <dbReference type="ChEBI" id="CHEBI:60240"/>
    </ligand>
</feature>
<dbReference type="GO" id="GO:0005509">
    <property type="term" value="F:calcium ion binding"/>
    <property type="evidence" value="ECO:0007669"/>
    <property type="project" value="TreeGrafter"/>
</dbReference>
<dbReference type="PANTHER" id="PTHR10907:SF47">
    <property type="entry name" value="REGUCALCIN"/>
    <property type="match status" value="1"/>
</dbReference>
<dbReference type="Gene3D" id="2.120.10.30">
    <property type="entry name" value="TolB, C-terminal domain"/>
    <property type="match status" value="1"/>
</dbReference>
<evidence type="ECO:0000313" key="5">
    <source>
        <dbReference type="EMBL" id="KAI3402754.2"/>
    </source>
</evidence>
<keyword evidence="3" id="KW-0862">Zinc</keyword>
<dbReference type="EMBL" id="JAHUZD010000141">
    <property type="protein sequence ID" value="KAI3402754.2"/>
    <property type="molecule type" value="Genomic_DNA"/>
</dbReference>
<organism evidence="5 6">
    <name type="scientific">Candida oxycetoniae</name>
    <dbReference type="NCBI Taxonomy" id="497107"/>
    <lineage>
        <taxon>Eukaryota</taxon>
        <taxon>Fungi</taxon>
        <taxon>Dikarya</taxon>
        <taxon>Ascomycota</taxon>
        <taxon>Saccharomycotina</taxon>
        <taxon>Pichiomycetes</taxon>
        <taxon>Debaryomycetaceae</taxon>
        <taxon>Candida/Lodderomyces clade</taxon>
        <taxon>Candida</taxon>
    </lineage>
</organism>
<reference evidence="5" key="1">
    <citation type="journal article" date="2022" name="DNA Res.">
        <title>Genome analysis of five recently described species of the CUG-Ser clade uncovers Candida theae as a new hybrid lineage with pathogenic potential in the Candida parapsilosis species complex.</title>
        <authorList>
            <person name="Mixao V."/>
            <person name="Del Olmo V."/>
            <person name="Hegedusova E."/>
            <person name="Saus E."/>
            <person name="Pryszcz L."/>
            <person name="Cillingova A."/>
            <person name="Nosek J."/>
            <person name="Gabaldon T."/>
        </authorList>
    </citation>
    <scope>NUCLEOTIDE SEQUENCE</scope>
    <source>
        <strain evidence="5">CBS 10844</strain>
    </source>
</reference>
<comment type="similarity">
    <text evidence="1">Belongs to the SMP-30/CGR1 family.</text>
</comment>
<dbReference type="GeneID" id="73382043"/>
<sequence length="325" mass="36846">MSIQLSEANVFPIDYRGRLTEGITYDYRNNSLLWIDIIVGELHRVSLDDLNKHEVLKWSTKGESIGFIALTKNEDIYLVCAKSGLAKGNFKTGSIEYFFKYPLDEKEQLRLRSNDGLIDPWGNLWIGLMTDFPITEKEGGVQPEGKLLRISPDLKVEVMMENTKISNGLAFCSKGRKFYWTDSLNYTIWKFDYDHETNTLSNKTPFVETKKIYADVESPEPDGMVRTENGHIYSAIFNTSTILHVDKEGNLVEKIHVPAERCTCVTLGGKDGSDMFISTGNLKLDDFSIDIDPGNFFGDLGGFIFKFKSDKDLKGQRKNIWGGDV</sequence>